<accession>A0ABT2PTY0</accession>
<gene>
    <name evidence="1" type="ORF">N0K08_18310</name>
</gene>
<dbReference type="RefSeq" id="WP_261501831.1">
    <property type="nucleotide sequence ID" value="NZ_JAODYH010000010.1"/>
</dbReference>
<comment type="caution">
    <text evidence="1">The sequence shown here is derived from an EMBL/GenBank/DDBJ whole genome shotgun (WGS) entry which is preliminary data.</text>
</comment>
<protein>
    <submittedName>
        <fullName evidence="1">Uncharacterized protein</fullName>
    </submittedName>
</protein>
<dbReference type="EMBL" id="JAODYH010000010">
    <property type="protein sequence ID" value="MCT9812588.1"/>
    <property type="molecule type" value="Genomic_DNA"/>
</dbReference>
<reference evidence="1 2" key="1">
    <citation type="submission" date="2022-09" db="EMBL/GenBank/DDBJ databases">
        <title>Draft genome of isolate Be4.</title>
        <authorList>
            <person name="Sanchez-Castro I."/>
            <person name="Martinez-Rodriguez P."/>
            <person name="Descostes M."/>
            <person name="Merroun M."/>
        </authorList>
    </citation>
    <scope>NUCLEOTIDE SEQUENCE [LARGE SCALE GENOMIC DNA]</scope>
    <source>
        <strain evidence="1 2">Be4</strain>
    </source>
</reference>
<proteinExistence type="predicted"/>
<evidence type="ECO:0000313" key="1">
    <source>
        <dbReference type="EMBL" id="MCT9812588.1"/>
    </source>
</evidence>
<dbReference type="Proteomes" id="UP001525968">
    <property type="component" value="Unassembled WGS sequence"/>
</dbReference>
<evidence type="ECO:0000313" key="2">
    <source>
        <dbReference type="Proteomes" id="UP001525968"/>
    </source>
</evidence>
<keyword evidence="2" id="KW-1185">Reference proteome</keyword>
<name>A0ABT2PTY0_9BURK</name>
<organism evidence="1 2">
    <name type="scientific">Acidovorax bellezanensis</name>
    <dbReference type="NCBI Taxonomy" id="2976702"/>
    <lineage>
        <taxon>Bacteria</taxon>
        <taxon>Pseudomonadati</taxon>
        <taxon>Pseudomonadota</taxon>
        <taxon>Betaproteobacteria</taxon>
        <taxon>Burkholderiales</taxon>
        <taxon>Comamonadaceae</taxon>
        <taxon>Acidovorax</taxon>
    </lineage>
</organism>
<sequence>MTTPAAPPCVTLHLGATQGWLALSEDERYDLPLGLRTLAQHRFQGRMPDALALEQGIEEVEDAIMPAGPWLPRPVRLQTHDALLHTIAGVAAAENVLTREAVEQLFERLARQAERAGPPDALLPQQPEWAAALLVLRECMHHWQVQELHLAGIKP</sequence>